<organism evidence="2">
    <name type="scientific">Vibrio crassostreae 9CS106</name>
    <dbReference type="NCBI Taxonomy" id="1191300"/>
    <lineage>
        <taxon>Bacteria</taxon>
        <taxon>Pseudomonadati</taxon>
        <taxon>Pseudomonadota</taxon>
        <taxon>Gammaproteobacteria</taxon>
        <taxon>Vibrionales</taxon>
        <taxon>Vibrionaceae</taxon>
        <taxon>Vibrio</taxon>
    </lineage>
</organism>
<evidence type="ECO:0000256" key="1">
    <source>
        <dbReference type="SAM" id="MobiDB-lite"/>
    </source>
</evidence>
<accession>A0A1B1C3D8</accession>
<evidence type="ECO:0000313" key="2">
    <source>
        <dbReference type="EMBL" id="ANP79313.1"/>
    </source>
</evidence>
<gene>
    <name evidence="2" type="ORF">A134_23145</name>
</gene>
<name>A0A1B1C3D8_9VIBR</name>
<evidence type="ECO:0008006" key="3">
    <source>
        <dbReference type="Google" id="ProtNLM"/>
    </source>
</evidence>
<dbReference type="AlphaFoldDB" id="A0A1B1C3D8"/>
<reference evidence="2" key="1">
    <citation type="journal article" date="2012" name="Science">
        <title>Ecological populations of bacteria act as socially cohesive units of antibiotic production and resistance.</title>
        <authorList>
            <person name="Cordero O.X."/>
            <person name="Wildschutte H."/>
            <person name="Kirkup B."/>
            <person name="Proehl S."/>
            <person name="Ngo L."/>
            <person name="Hussain F."/>
            <person name="Le Roux F."/>
            <person name="Mincer T."/>
            <person name="Polz M.F."/>
        </authorList>
    </citation>
    <scope>NUCLEOTIDE SEQUENCE</scope>
    <source>
        <strain evidence="2">9CS106</strain>
    </source>
</reference>
<reference evidence="2" key="2">
    <citation type="submission" date="2016-06" db="EMBL/GenBank/DDBJ databases">
        <title>Adaptive Radiation by Waves of Gene Transfer Leads to Fine-Scale Resource Partitioning in Marine Microbes.</title>
        <authorList>
            <person name="Hehemann J.-H."/>
            <person name="Arevalo P."/>
            <person name="Datta M.S."/>
            <person name="Yu X."/>
            <person name="Corzett C."/>
            <person name="Henschel A."/>
            <person name="Preheim S.P."/>
            <person name="Timberlake S."/>
            <person name="Alm E.J."/>
            <person name="Polz M.F."/>
        </authorList>
    </citation>
    <scope>NUCLEOTIDE SEQUENCE</scope>
    <source>
        <strain evidence="2">9CS106</strain>
    </source>
</reference>
<protein>
    <recommendedName>
        <fullName evidence="3">Curculin (Mannose-binding) lectin protein</fullName>
    </recommendedName>
</protein>
<dbReference type="EMBL" id="CP016231">
    <property type="protein sequence ID" value="ANP79313.1"/>
    <property type="molecule type" value="Genomic_DNA"/>
</dbReference>
<proteinExistence type="predicted"/>
<sequence length="1171" mass="126898">MPISKHDVKLLESERLTDEPDGGGRATGKAIVSGQLNNLFPDLSRLDRTVGDVSLRKVFCGVVTDNSEVYLGAHVIANKAPKDPHVHVVLFDTQSQTDEREQARQRIEAYTVKSVILPMQLYGNHLRGQKVLSVIQQIGMPAPETGNIHVLLDRKDGHEQFVRFVDVEGSTRDFIIVVGSERKVVKMDVYICELATELQYDFQGVVPSLGGTDPVEGNDSETIFYDTIVADAARYFGVKSLKLPLKAGDTVVNIGEVYTPLVPSTTRERGFTDESSAPPNPLQISSSSSPRNLSIKFGLVSGKISRSDFPHTLAKTSGTLVIDGGTYVDRGNGYFEWSSGSNNFESISVDYELGVIQAAGKSKAFTGNASLTYQPAVSLGFPQITERYYVTDNDRGFTYVFDLSEANPVQGSVYIQYVALGKWQTCWDDGKGTIVGAAVGTVDYVTGSINITFTAQPDARTYVLITAASYQLLNATLVDKKFTAEKGQLLTTSKAFLSERCEITWENGAKKAVGDNKGNLSGDATGKVYGSQRQIFIKPNVMPILEEEYLIKTDTLKGDPSSKVQQGKLDDKTMLIDLGGLVAKGTVTMEFTIREITGANDHLGDIGYTYKTYRVKATDDPIGGDTGSFGKYGTIDYTTGQITVNASFAYKYSVIEYRASGFWSRKRTYAVNAESGLGGDAQVLVNYVEGTPDIGDVGHEDTVPVKEVALTFDLTPSVSSEARVLQPNSLEFKVGSQTFIDDGGDLVTNYDTSTGTGDLVGSVDYESGYVTINEYGTSTDVQVVSGVIIDATANYDYAYFRCKDYPVKTGNFMIKGRTVGNNQINGRDDGAGKITGDGIKEGVIDYGTGLVDVKFTEAAAAETIRYNVVSQKTLPISSDLIGLDSSRLPADGRVPVFRDGNVVVLNHEKETEVENPVGGTELDLARTHIASVMVTGSKGLILDEAQYTVNLSEGKLRWADPLVLVDKDGKALAKPLTVTDRIEHMSLIENVQILGTIDLLKPIAHDFPADETTVSSAILYGDTFAVLSNWFGERSWDNANPNWSDKPVGDPPVADYDRVNFPPVVINKGSIDEKWVLLFKTSTNFDIIGKDFGVIGEGSIDTDTAPPNPANGSPFFTILAGGWGDGWVGGNAIRFNTRSALNPLWVCRTTLSSDVDIEVDEIGIQVRGDAS</sequence>
<feature type="region of interest" description="Disordered" evidence="1">
    <location>
        <begin position="265"/>
        <end position="289"/>
    </location>
</feature>